<sequence>MEFSKEPNFQLLSARDFTPEKYVKNLSQSYVGGSELQNLRRKLQSLSEETSNNLKKNVYENYVQFIETAKEISRILILLR</sequence>
<evidence type="ECO:0000256" key="1">
    <source>
        <dbReference type="ARBA" id="ARBA00022448"/>
    </source>
</evidence>
<dbReference type="GO" id="GO:0006893">
    <property type="term" value="P:Golgi to plasma membrane transport"/>
    <property type="evidence" value="ECO:0007669"/>
    <property type="project" value="TreeGrafter"/>
</dbReference>
<dbReference type="PANTHER" id="PTHR21426:SF12">
    <property type="entry name" value="EXOCYST COMPLEX COMPONENT 8"/>
    <property type="match status" value="1"/>
</dbReference>
<dbReference type="GO" id="GO:0008104">
    <property type="term" value="P:intracellular protein localization"/>
    <property type="evidence" value="ECO:0007669"/>
    <property type="project" value="TreeGrafter"/>
</dbReference>
<dbReference type="RefSeq" id="XP_028136271.1">
    <property type="nucleotide sequence ID" value="XM_028280470.1"/>
</dbReference>
<dbReference type="Pfam" id="PF08700">
    <property type="entry name" value="VPS51_Exo84_N"/>
    <property type="match status" value="1"/>
</dbReference>
<dbReference type="PANTHER" id="PTHR21426">
    <property type="entry name" value="EXOCYST COMPLEX COMPONENT 8"/>
    <property type="match status" value="1"/>
</dbReference>
<dbReference type="InterPro" id="IPR033961">
    <property type="entry name" value="Exo84"/>
</dbReference>
<dbReference type="InParanoid" id="A0A6P7FJW3"/>
<dbReference type="GO" id="GO:0006887">
    <property type="term" value="P:exocytosis"/>
    <property type="evidence" value="ECO:0007669"/>
    <property type="project" value="InterPro"/>
</dbReference>
<gene>
    <name evidence="2" type="primary">LOC114331013</name>
</gene>
<keyword evidence="1" id="KW-0813">Transport</keyword>
<name>A0A6P7FJW3_DIAVI</name>
<dbReference type="AlphaFoldDB" id="A0A6P7FJW3"/>
<reference evidence="2" key="1">
    <citation type="submission" date="2025-08" db="UniProtKB">
        <authorList>
            <consortium name="RefSeq"/>
        </authorList>
    </citation>
    <scope>IDENTIFICATION</scope>
    <source>
        <tissue evidence="2">Whole insect</tissue>
    </source>
</reference>
<organism evidence="2">
    <name type="scientific">Diabrotica virgifera virgifera</name>
    <name type="common">western corn rootworm</name>
    <dbReference type="NCBI Taxonomy" id="50390"/>
    <lineage>
        <taxon>Eukaryota</taxon>
        <taxon>Metazoa</taxon>
        <taxon>Ecdysozoa</taxon>
        <taxon>Arthropoda</taxon>
        <taxon>Hexapoda</taxon>
        <taxon>Insecta</taxon>
        <taxon>Pterygota</taxon>
        <taxon>Neoptera</taxon>
        <taxon>Endopterygota</taxon>
        <taxon>Coleoptera</taxon>
        <taxon>Polyphaga</taxon>
        <taxon>Cucujiformia</taxon>
        <taxon>Chrysomeloidea</taxon>
        <taxon>Chrysomelidae</taxon>
        <taxon>Galerucinae</taxon>
        <taxon>Diabroticina</taxon>
        <taxon>Diabroticites</taxon>
        <taxon>Diabrotica</taxon>
    </lineage>
</organism>
<evidence type="ECO:0000313" key="2">
    <source>
        <dbReference type="RefSeq" id="XP_028136271.1"/>
    </source>
</evidence>
<protein>
    <submittedName>
        <fullName evidence="2">Exocyst complex component 8-like</fullName>
    </submittedName>
</protein>
<dbReference type="GO" id="GO:0000145">
    <property type="term" value="C:exocyst"/>
    <property type="evidence" value="ECO:0007669"/>
    <property type="project" value="InterPro"/>
</dbReference>
<proteinExistence type="predicted"/>
<accession>A0A6P7FJW3</accession>